<organism evidence="2 3">
    <name type="scientific">Sphingomonas sanxanigenens DSM 19645 = NX02</name>
    <dbReference type="NCBI Taxonomy" id="1123269"/>
    <lineage>
        <taxon>Bacteria</taxon>
        <taxon>Pseudomonadati</taxon>
        <taxon>Pseudomonadota</taxon>
        <taxon>Alphaproteobacteria</taxon>
        <taxon>Sphingomonadales</taxon>
        <taxon>Sphingomonadaceae</taxon>
        <taxon>Sphingomonas</taxon>
    </lineage>
</organism>
<dbReference type="RefSeq" id="WP_025294005.1">
    <property type="nucleotide sequence ID" value="NZ_CP006644.1"/>
</dbReference>
<reference evidence="2 3" key="1">
    <citation type="submission" date="2013-07" db="EMBL/GenBank/DDBJ databases">
        <title>Completed genome of Sphingomonas sanxanigenens NX02.</title>
        <authorList>
            <person name="Ma T."/>
            <person name="Huang H."/>
            <person name="Wu M."/>
            <person name="Li X."/>
            <person name="Li G."/>
        </authorList>
    </citation>
    <scope>NUCLEOTIDE SEQUENCE [LARGE SCALE GENOMIC DNA]</scope>
    <source>
        <strain evidence="2 3">NX02</strain>
    </source>
</reference>
<dbReference type="STRING" id="1123269.NX02_21025"/>
<dbReference type="SMART" id="SM00849">
    <property type="entry name" value="Lactamase_B"/>
    <property type="match status" value="1"/>
</dbReference>
<dbReference type="PANTHER" id="PTHR23131">
    <property type="entry name" value="ENDORIBONUCLEASE LACTB2"/>
    <property type="match status" value="1"/>
</dbReference>
<evidence type="ECO:0000313" key="3">
    <source>
        <dbReference type="Proteomes" id="UP000018851"/>
    </source>
</evidence>
<dbReference type="Gene3D" id="1.10.10.10">
    <property type="entry name" value="Winged helix-like DNA-binding domain superfamily/Winged helix DNA-binding domain"/>
    <property type="match status" value="1"/>
</dbReference>
<proteinExistence type="predicted"/>
<dbReference type="AlphaFoldDB" id="W0AFF4"/>
<dbReference type="Proteomes" id="UP000018851">
    <property type="component" value="Chromosome"/>
</dbReference>
<evidence type="ECO:0000313" key="2">
    <source>
        <dbReference type="EMBL" id="AHE55846.1"/>
    </source>
</evidence>
<feature type="domain" description="Metallo-beta-lactamase" evidence="1">
    <location>
        <begin position="58"/>
        <end position="275"/>
    </location>
</feature>
<dbReference type="EMBL" id="CP006644">
    <property type="protein sequence ID" value="AHE55846.1"/>
    <property type="molecule type" value="Genomic_DNA"/>
</dbReference>
<dbReference type="SUPFAM" id="SSF56281">
    <property type="entry name" value="Metallo-hydrolase/oxidoreductase"/>
    <property type="match status" value="1"/>
</dbReference>
<dbReference type="InterPro" id="IPR048933">
    <property type="entry name" value="B_lactamase-like_C"/>
</dbReference>
<name>W0AFF4_9SPHN</name>
<dbReference type="Pfam" id="PF00753">
    <property type="entry name" value="Lactamase_B"/>
    <property type="match status" value="1"/>
</dbReference>
<sequence>MGTLPPDASLTQDESFVPTSRKGLVYPFGEFAPAPGALHRLSAGLRWARISLPGALGHINCWVLDDEGGVALCDTGMMLPPSIADWEAILAGPLAGQRVTRVFGTHFHPDHVGLAGWLAQRFDAPVWMTRGEWMTAQLAWTDAREAVPDEVIALRRAAGWDDAQIDAARAEGWGRLRRYMAQLPLGHRRIRDGDRLTIGAGVWHVVTGCGHSPEHACLLNEADGMLIAGDQVLPRISSNVSLGVTEPEGDPLGDWLGSIAKLLGLPADLLVLPAHGEPFHGLHVRLNALHDEHHARLDELVAHLAAPRRAVDCFGLLFTRRIGAEQMGLASGEALAHLRHLEVTGRAVREVVDGVWWYRAA</sequence>
<accession>W0AFF4</accession>
<evidence type="ECO:0000259" key="1">
    <source>
        <dbReference type="SMART" id="SM00849"/>
    </source>
</evidence>
<dbReference type="eggNOG" id="COG0491">
    <property type="taxonomic scope" value="Bacteria"/>
</dbReference>
<dbReference type="HOGENOM" id="CLU_048478_0_1_5"/>
<dbReference type="OrthoDB" id="2971563at2"/>
<dbReference type="Pfam" id="PF21221">
    <property type="entry name" value="B_lactamase-like_C"/>
    <property type="match status" value="1"/>
</dbReference>
<dbReference type="KEGG" id="ssan:NX02_21025"/>
<dbReference type="PATRIC" id="fig|1123269.5.peg.4115"/>
<dbReference type="InterPro" id="IPR001279">
    <property type="entry name" value="Metallo-B-lactamas"/>
</dbReference>
<dbReference type="InterPro" id="IPR036388">
    <property type="entry name" value="WH-like_DNA-bd_sf"/>
</dbReference>
<gene>
    <name evidence="2" type="ORF">NX02_21025</name>
</gene>
<keyword evidence="3" id="KW-1185">Reference proteome</keyword>
<dbReference type="InterPro" id="IPR050662">
    <property type="entry name" value="Sec-metab_biosynth-thioest"/>
</dbReference>
<dbReference type="InterPro" id="IPR036866">
    <property type="entry name" value="RibonucZ/Hydroxyglut_hydro"/>
</dbReference>
<dbReference type="Gene3D" id="3.60.15.10">
    <property type="entry name" value="Ribonuclease Z/Hydroxyacylglutathione hydrolase-like"/>
    <property type="match status" value="1"/>
</dbReference>
<protein>
    <recommendedName>
        <fullName evidence="1">Metallo-beta-lactamase domain-containing protein</fullName>
    </recommendedName>
</protein>
<dbReference type="PANTHER" id="PTHR23131:SF4">
    <property type="entry name" value="METALLO-BETA-LACTAMASE SUPERFAMILY POTEIN"/>
    <property type="match status" value="1"/>
</dbReference>